<keyword evidence="1" id="KW-0285">Flavoprotein</keyword>
<dbReference type="GO" id="GO:0016491">
    <property type="term" value="F:oxidoreductase activity"/>
    <property type="evidence" value="ECO:0007669"/>
    <property type="project" value="UniProtKB-KW"/>
</dbReference>
<dbReference type="eggNOG" id="COG0492">
    <property type="taxonomic scope" value="Bacteria"/>
</dbReference>
<sequence>MTNVYDLIIVGAGPIGLACAIEAKQNNLSYLVLEKGTLTNSLYNYPLYMTFFSTAERLEIGGIPFNCISPKPGRQEALEYYRNIHRYHQFNLHLYEEVEDIKKKNNIFQVQTSKTSYQCKHVILATGFYDHPILMNIPGENLPKVHHYYKEAHPYSFLNVVVVGANNSAVDAALECYRKGAKVTMVIRGKGFTNSLKYWVRPDIENRIAEGSIKAHFESTLQEVKENSVLIHTPKEIIELKNDVVLAMTGYQPNFALLENIGIELSTDGLKTPSYNPETMETNIDGLFLAGVVCGGLQTNIWFIENSRIHAEQIINSIKNKSC</sequence>
<keyword evidence="2" id="KW-0560">Oxidoreductase</keyword>
<dbReference type="HOGENOM" id="CLU_067342_0_0_10"/>
<name>F0P0I8_WEEVC</name>
<dbReference type="AlphaFoldDB" id="F0P0I8"/>
<proteinExistence type="predicted"/>
<dbReference type="InterPro" id="IPR023856">
    <property type="entry name" value="Bdr"/>
</dbReference>
<evidence type="ECO:0000256" key="1">
    <source>
        <dbReference type="ARBA" id="ARBA00022630"/>
    </source>
</evidence>
<protein>
    <submittedName>
        <fullName evidence="3">FAD-dependent pyridine nucleotide-disulfide oxidoreductase</fullName>
    </submittedName>
</protein>
<reference evidence="4" key="2">
    <citation type="journal article" date="2011" name="Stand. Genomic Sci.">
        <title>Complete genome sequence of Weeksella virosa type strain (9751T).</title>
        <authorList>
            <person name="Lang E."/>
            <person name="Teshima H."/>
            <person name="Lucas S."/>
            <person name="Lapidus A."/>
            <person name="Hammon N."/>
            <person name="Deshpande S."/>
            <person name="Nolan M."/>
            <person name="Cheng J."/>
            <person name="Pitluck S."/>
            <person name="Liolios K."/>
            <person name="Pagani I."/>
            <person name="Mikhailova N."/>
            <person name="Ivanova N."/>
            <person name="Mavromatis K."/>
            <person name="Pati A."/>
            <person name="Tapia R."/>
            <person name="Han C."/>
            <person name="Goodwin L."/>
            <person name="Chen A."/>
            <person name="Palaniappan K."/>
            <person name="Land M."/>
            <person name="Hauser L."/>
            <person name="Chang Y."/>
            <person name="Jeffries C."/>
            <person name="Brambilla E."/>
            <person name="Kopitz M."/>
            <person name="Rohde M."/>
            <person name="Goker M."/>
            <person name="Tindall B."/>
            <person name="Detter J."/>
            <person name="Woyke T."/>
            <person name="Bristow J."/>
            <person name="Eisen J."/>
            <person name="Markowitz V."/>
            <person name="Hugenholtz P."/>
            <person name="Klenk H."/>
            <person name="Kyrpides N."/>
        </authorList>
    </citation>
    <scope>NUCLEOTIDE SEQUENCE [LARGE SCALE GENOMIC DNA]</scope>
    <source>
        <strain evidence="4">ATCC 43766 / DSM 16922 / JCM 21250 / NBRC 16016 / NCTC 11634 / CL345/78</strain>
    </source>
</reference>
<evidence type="ECO:0000313" key="3">
    <source>
        <dbReference type="EMBL" id="ADX68487.1"/>
    </source>
</evidence>
<dbReference type="InterPro" id="IPR036188">
    <property type="entry name" value="FAD/NAD-bd_sf"/>
</dbReference>
<accession>F0P0I8</accession>
<dbReference type="PRINTS" id="PR00368">
    <property type="entry name" value="FADPNR"/>
</dbReference>
<dbReference type="Pfam" id="PF13738">
    <property type="entry name" value="Pyr_redox_3"/>
    <property type="match status" value="1"/>
</dbReference>
<dbReference type="EMBL" id="CP002455">
    <property type="protein sequence ID" value="ADX68487.1"/>
    <property type="molecule type" value="Genomic_DNA"/>
</dbReference>
<gene>
    <name evidence="3" type="ordered locus">Weevi_1797</name>
</gene>
<dbReference type="KEGG" id="wvi:Weevi_1797"/>
<dbReference type="PRINTS" id="PR00469">
    <property type="entry name" value="PNDRDTASEII"/>
</dbReference>
<dbReference type="Gene3D" id="3.50.50.60">
    <property type="entry name" value="FAD/NAD(P)-binding domain"/>
    <property type="match status" value="1"/>
</dbReference>
<dbReference type="PANTHER" id="PTHR48105">
    <property type="entry name" value="THIOREDOXIN REDUCTASE 1-RELATED-RELATED"/>
    <property type="match status" value="1"/>
</dbReference>
<dbReference type="Proteomes" id="UP000008641">
    <property type="component" value="Chromosome"/>
</dbReference>
<dbReference type="NCBIfam" id="TIGR04018">
    <property type="entry name" value="Bthiol_YpdA"/>
    <property type="match status" value="1"/>
</dbReference>
<dbReference type="OrthoDB" id="9778740at2"/>
<keyword evidence="4" id="KW-1185">Reference proteome</keyword>
<organism evidence="3 4">
    <name type="scientific">Weeksella virosa (strain ATCC 43766 / DSM 16922 / JCM 21250 / CCUG 30538 / CDC 9751 / IAM 14551 / NBRC 16016 / NCTC 11634 / CL345/78)</name>
    <dbReference type="NCBI Taxonomy" id="865938"/>
    <lineage>
        <taxon>Bacteria</taxon>
        <taxon>Pseudomonadati</taxon>
        <taxon>Bacteroidota</taxon>
        <taxon>Flavobacteriia</taxon>
        <taxon>Flavobacteriales</taxon>
        <taxon>Weeksellaceae</taxon>
        <taxon>Weeksella</taxon>
    </lineage>
</organism>
<reference evidence="3 4" key="1">
    <citation type="journal article" date="2011" name="Stand. Genomic Sci.">
        <title>Complete genome sequence of Weeksella virosa type strain (9751).</title>
        <authorList>
            <person name="Lang E."/>
            <person name="Teshima H."/>
            <person name="Lucas S."/>
            <person name="Lapidus A."/>
            <person name="Hammon N."/>
            <person name="Deshpande S."/>
            <person name="Nolan M."/>
            <person name="Cheng J.F."/>
            <person name="Pitluck S."/>
            <person name="Liolios K."/>
            <person name="Pagani I."/>
            <person name="Mikhailova N."/>
            <person name="Ivanova N."/>
            <person name="Mavromatis K."/>
            <person name="Pati A."/>
            <person name="Tapia R."/>
            <person name="Han C."/>
            <person name="Goodwin L."/>
            <person name="Chen A."/>
            <person name="Palaniappan K."/>
            <person name="Land M."/>
            <person name="Hauser L."/>
            <person name="Chang Y.J."/>
            <person name="Jeffries C.D."/>
            <person name="Brambilla E.M."/>
            <person name="Kopitz M."/>
            <person name="Rohde M."/>
            <person name="Goker M."/>
            <person name="Tindall B.J."/>
            <person name="Detter J.C."/>
            <person name="Woyke T."/>
            <person name="Bristow J."/>
            <person name="Eisen J.A."/>
            <person name="Markowitz V."/>
            <person name="Hugenholtz P."/>
            <person name="Klenk H.P."/>
            <person name="Kyrpides N.C."/>
        </authorList>
    </citation>
    <scope>NUCLEOTIDE SEQUENCE [LARGE SCALE GENOMIC DNA]</scope>
    <source>
        <strain evidence="4">ATCC 43766 / DSM 16922 / JCM 21250 / NBRC 16016 / NCTC 11634 / CL345/78</strain>
    </source>
</reference>
<evidence type="ECO:0000313" key="4">
    <source>
        <dbReference type="Proteomes" id="UP000008641"/>
    </source>
</evidence>
<evidence type="ECO:0000256" key="2">
    <source>
        <dbReference type="ARBA" id="ARBA00023002"/>
    </source>
</evidence>
<dbReference type="SUPFAM" id="SSF51905">
    <property type="entry name" value="FAD/NAD(P)-binding domain"/>
    <property type="match status" value="1"/>
</dbReference>
<dbReference type="RefSeq" id="WP_013598876.1">
    <property type="nucleotide sequence ID" value="NC_015144.1"/>
</dbReference>
<dbReference type="InterPro" id="IPR050097">
    <property type="entry name" value="Ferredoxin-NADP_redctase_2"/>
</dbReference>
<dbReference type="STRING" id="865938.Weevi_1797"/>